<dbReference type="Proteomes" id="UP000197138">
    <property type="component" value="Unassembled WGS sequence"/>
</dbReference>
<dbReference type="EMBL" id="MTKT01001810">
    <property type="protein sequence ID" value="OWM83907.1"/>
    <property type="molecule type" value="Genomic_DNA"/>
</dbReference>
<dbReference type="AlphaFoldDB" id="A0A218XG14"/>
<name>A0A218XG14_PUNGR</name>
<feature type="region of interest" description="Disordered" evidence="1">
    <location>
        <begin position="78"/>
        <end position="112"/>
    </location>
</feature>
<protein>
    <submittedName>
        <fullName evidence="2">Uncharacterized protein</fullName>
    </submittedName>
</protein>
<evidence type="ECO:0000313" key="2">
    <source>
        <dbReference type="EMBL" id="OWM83907.1"/>
    </source>
</evidence>
<feature type="compositionally biased region" description="Polar residues" evidence="1">
    <location>
        <begin position="98"/>
        <end position="107"/>
    </location>
</feature>
<comment type="caution">
    <text evidence="2">The sequence shown here is derived from an EMBL/GenBank/DDBJ whole genome shotgun (WGS) entry which is preliminary data.</text>
</comment>
<sequence length="123" mass="14122">MRNVRSYTRLHDTDTFIGRPYLMFLNRGSTGVGSCERQSSYEGREEEKWGRERTRKDMQLVARTLTIPIEDKAPATPIKRVVTEIESPTTRNRENPQIGDSQPQHRSSPPIGVASAFLFDWGR</sequence>
<evidence type="ECO:0000256" key="1">
    <source>
        <dbReference type="SAM" id="MobiDB-lite"/>
    </source>
</evidence>
<accession>A0A218XG14</accession>
<evidence type="ECO:0000313" key="3">
    <source>
        <dbReference type="Proteomes" id="UP000197138"/>
    </source>
</evidence>
<feature type="compositionally biased region" description="Basic and acidic residues" evidence="1">
    <location>
        <begin position="42"/>
        <end position="52"/>
    </location>
</feature>
<gene>
    <name evidence="2" type="ORF">CDL15_Pgr004338</name>
</gene>
<reference evidence="3" key="1">
    <citation type="journal article" date="2017" name="Plant J.">
        <title>The pomegranate (Punica granatum L.) genome and the genomics of punicalagin biosynthesis.</title>
        <authorList>
            <person name="Qin G."/>
            <person name="Xu C."/>
            <person name="Ming R."/>
            <person name="Tang H."/>
            <person name="Guyot R."/>
            <person name="Kramer E.M."/>
            <person name="Hu Y."/>
            <person name="Yi X."/>
            <person name="Qi Y."/>
            <person name="Xu X."/>
            <person name="Gao Z."/>
            <person name="Pan H."/>
            <person name="Jian J."/>
            <person name="Tian Y."/>
            <person name="Yue Z."/>
            <person name="Xu Y."/>
        </authorList>
    </citation>
    <scope>NUCLEOTIDE SEQUENCE [LARGE SCALE GENOMIC DNA]</scope>
    <source>
        <strain evidence="3">cv. Dabenzi</strain>
    </source>
</reference>
<proteinExistence type="predicted"/>
<feature type="region of interest" description="Disordered" evidence="1">
    <location>
        <begin position="29"/>
        <end position="52"/>
    </location>
</feature>
<organism evidence="2 3">
    <name type="scientific">Punica granatum</name>
    <name type="common">Pomegranate</name>
    <dbReference type="NCBI Taxonomy" id="22663"/>
    <lineage>
        <taxon>Eukaryota</taxon>
        <taxon>Viridiplantae</taxon>
        <taxon>Streptophyta</taxon>
        <taxon>Embryophyta</taxon>
        <taxon>Tracheophyta</taxon>
        <taxon>Spermatophyta</taxon>
        <taxon>Magnoliopsida</taxon>
        <taxon>eudicotyledons</taxon>
        <taxon>Gunneridae</taxon>
        <taxon>Pentapetalae</taxon>
        <taxon>rosids</taxon>
        <taxon>malvids</taxon>
        <taxon>Myrtales</taxon>
        <taxon>Lythraceae</taxon>
        <taxon>Punica</taxon>
    </lineage>
</organism>